<organism evidence="2 3">
    <name type="scientific">Wuchereria bancrofti</name>
    <dbReference type="NCBI Taxonomy" id="6293"/>
    <lineage>
        <taxon>Eukaryota</taxon>
        <taxon>Metazoa</taxon>
        <taxon>Ecdysozoa</taxon>
        <taxon>Nematoda</taxon>
        <taxon>Chromadorea</taxon>
        <taxon>Rhabditida</taxon>
        <taxon>Spirurina</taxon>
        <taxon>Spiruromorpha</taxon>
        <taxon>Filarioidea</taxon>
        <taxon>Onchocercidae</taxon>
        <taxon>Wuchereria</taxon>
    </lineage>
</organism>
<evidence type="ECO:0000313" key="2">
    <source>
        <dbReference type="EMBL" id="VDM17353.1"/>
    </source>
</evidence>
<feature type="domain" description="Piezo TM25-28" evidence="1">
    <location>
        <begin position="1"/>
        <end position="68"/>
    </location>
</feature>
<evidence type="ECO:0000259" key="1">
    <source>
        <dbReference type="Pfam" id="PF15917"/>
    </source>
</evidence>
<feature type="non-terminal residue" evidence="2">
    <location>
        <position position="82"/>
    </location>
</feature>
<dbReference type="Proteomes" id="UP000270924">
    <property type="component" value="Unassembled WGS sequence"/>
</dbReference>
<reference evidence="2 3" key="1">
    <citation type="submission" date="2018-11" db="EMBL/GenBank/DDBJ databases">
        <authorList>
            <consortium name="Pathogen Informatics"/>
        </authorList>
    </citation>
    <scope>NUCLEOTIDE SEQUENCE [LARGE SCALE GENOMIC DNA]</scope>
</reference>
<dbReference type="Pfam" id="PF15917">
    <property type="entry name" value="Piezo_TM25-28"/>
    <property type="match status" value="1"/>
</dbReference>
<name>A0A3P7E792_WUCBA</name>
<dbReference type="InterPro" id="IPR031805">
    <property type="entry name" value="Piezo_TM25-28"/>
</dbReference>
<dbReference type="OrthoDB" id="10511931at2759"/>
<keyword evidence="3" id="KW-1185">Reference proteome</keyword>
<sequence>MQLRIFNSWYFQHCVVEYRSAAVLMNRGTILQDQLIEREMIEQKKQQEKKFKNIKMRTDQIRKDYEKRLSKAGAFVPQTYGQ</sequence>
<accession>A0A3P7E792</accession>
<protein>
    <recommendedName>
        <fullName evidence="1">Piezo TM25-28 domain-containing protein</fullName>
    </recommendedName>
</protein>
<dbReference type="InParanoid" id="A0A3P7E792"/>
<dbReference type="EMBL" id="UYWW01010001">
    <property type="protein sequence ID" value="VDM17353.1"/>
    <property type="molecule type" value="Genomic_DNA"/>
</dbReference>
<proteinExistence type="predicted"/>
<gene>
    <name evidence="2" type="ORF">WBA_LOCUS9701</name>
</gene>
<evidence type="ECO:0000313" key="3">
    <source>
        <dbReference type="Proteomes" id="UP000270924"/>
    </source>
</evidence>
<dbReference type="AlphaFoldDB" id="A0A3P7E792"/>